<evidence type="ECO:0000256" key="7">
    <source>
        <dbReference type="ARBA" id="ARBA00023136"/>
    </source>
</evidence>
<evidence type="ECO:0000256" key="4">
    <source>
        <dbReference type="ARBA" id="ARBA00022692"/>
    </source>
</evidence>
<feature type="compositionally biased region" description="Polar residues" evidence="9">
    <location>
        <begin position="1055"/>
        <end position="1086"/>
    </location>
</feature>
<evidence type="ECO:0000313" key="12">
    <source>
        <dbReference type="Proteomes" id="UP001497623"/>
    </source>
</evidence>
<evidence type="ECO:0000256" key="2">
    <source>
        <dbReference type="ARBA" id="ARBA00006459"/>
    </source>
</evidence>
<dbReference type="GO" id="GO:0005886">
    <property type="term" value="C:plasma membrane"/>
    <property type="evidence" value="ECO:0007669"/>
    <property type="project" value="TreeGrafter"/>
</dbReference>
<gene>
    <name evidence="11" type="ORF">MNOR_LOCUS11941</name>
</gene>
<feature type="binding site" evidence="8">
    <location>
        <position position="1229"/>
    </location>
    <ligand>
        <name>Na(+)</name>
        <dbReference type="ChEBI" id="CHEBI:29101"/>
        <label>1</label>
    </ligand>
</feature>
<feature type="region of interest" description="Disordered" evidence="9">
    <location>
        <begin position="893"/>
        <end position="1198"/>
    </location>
</feature>
<name>A0AAV2QGY8_MEGNR</name>
<comment type="similarity">
    <text evidence="2">Belongs to the sodium:neurotransmitter symporter (SNF) (TC 2.A.22) family.</text>
</comment>
<dbReference type="GO" id="GO:0005283">
    <property type="term" value="F:amino acid:sodium symporter activity"/>
    <property type="evidence" value="ECO:0007669"/>
    <property type="project" value="TreeGrafter"/>
</dbReference>
<comment type="subcellular location">
    <subcellularLocation>
        <location evidence="1">Membrane</location>
        <topology evidence="1">Multi-pass membrane protein</topology>
    </subcellularLocation>
</comment>
<reference evidence="11 12" key="1">
    <citation type="submission" date="2024-05" db="EMBL/GenBank/DDBJ databases">
        <authorList>
            <person name="Wallberg A."/>
        </authorList>
    </citation>
    <scope>NUCLEOTIDE SEQUENCE [LARGE SCALE GENOMIC DNA]</scope>
</reference>
<feature type="compositionally biased region" description="Low complexity" evidence="9">
    <location>
        <begin position="1024"/>
        <end position="1048"/>
    </location>
</feature>
<feature type="compositionally biased region" description="Basic residues" evidence="9">
    <location>
        <begin position="927"/>
        <end position="940"/>
    </location>
</feature>
<dbReference type="InterPro" id="IPR037272">
    <property type="entry name" value="SNS_sf"/>
</dbReference>
<dbReference type="GO" id="GO:0089718">
    <property type="term" value="P:amino acid import across plasma membrane"/>
    <property type="evidence" value="ECO:0007669"/>
    <property type="project" value="TreeGrafter"/>
</dbReference>
<keyword evidence="5" id="KW-0769">Symport</keyword>
<dbReference type="PROSITE" id="PS50267">
    <property type="entry name" value="NA_NEUROTRAN_SYMP_3"/>
    <property type="match status" value="1"/>
</dbReference>
<feature type="transmembrane region" description="Helical" evidence="10">
    <location>
        <begin position="1447"/>
        <end position="1465"/>
    </location>
</feature>
<keyword evidence="7 10" id="KW-0472">Membrane</keyword>
<organism evidence="11 12">
    <name type="scientific">Meganyctiphanes norvegica</name>
    <name type="common">Northern krill</name>
    <name type="synonym">Thysanopoda norvegica</name>
    <dbReference type="NCBI Taxonomy" id="48144"/>
    <lineage>
        <taxon>Eukaryota</taxon>
        <taxon>Metazoa</taxon>
        <taxon>Ecdysozoa</taxon>
        <taxon>Arthropoda</taxon>
        <taxon>Crustacea</taxon>
        <taxon>Multicrustacea</taxon>
        <taxon>Malacostraca</taxon>
        <taxon>Eumalacostraca</taxon>
        <taxon>Eucarida</taxon>
        <taxon>Euphausiacea</taxon>
        <taxon>Euphausiidae</taxon>
        <taxon>Meganyctiphanes</taxon>
    </lineage>
</organism>
<feature type="transmembrane region" description="Helical" evidence="10">
    <location>
        <begin position="1485"/>
        <end position="1508"/>
    </location>
</feature>
<feature type="region of interest" description="Disordered" evidence="9">
    <location>
        <begin position="821"/>
        <end position="870"/>
    </location>
</feature>
<feature type="compositionally biased region" description="Basic residues" evidence="9">
    <location>
        <begin position="821"/>
        <end position="839"/>
    </location>
</feature>
<keyword evidence="8" id="KW-0915">Sodium</keyword>
<keyword evidence="4 10" id="KW-0812">Transmembrane</keyword>
<feature type="region of interest" description="Disordered" evidence="9">
    <location>
        <begin position="645"/>
        <end position="765"/>
    </location>
</feature>
<feature type="binding site" evidence="8">
    <location>
        <position position="1233"/>
    </location>
    <ligand>
        <name>Na(+)</name>
        <dbReference type="ChEBI" id="CHEBI:29101"/>
        <label>1</label>
    </ligand>
</feature>
<feature type="transmembrane region" description="Helical" evidence="10">
    <location>
        <begin position="1406"/>
        <end position="1427"/>
    </location>
</feature>
<feature type="compositionally biased region" description="Polar residues" evidence="9">
    <location>
        <begin position="529"/>
        <end position="542"/>
    </location>
</feature>
<feature type="region of interest" description="Disordered" evidence="9">
    <location>
        <begin position="1"/>
        <end position="76"/>
    </location>
</feature>
<dbReference type="PANTHER" id="PTHR11616">
    <property type="entry name" value="SODIUM/CHLORIDE DEPENDENT TRANSPORTER"/>
    <property type="match status" value="1"/>
</dbReference>
<feature type="compositionally biased region" description="Low complexity" evidence="9">
    <location>
        <begin position="965"/>
        <end position="992"/>
    </location>
</feature>
<dbReference type="InterPro" id="IPR000175">
    <property type="entry name" value="Na/ntran_symport"/>
</dbReference>
<keyword evidence="6 10" id="KW-1133">Transmembrane helix</keyword>
<evidence type="ECO:0000256" key="9">
    <source>
        <dbReference type="SAM" id="MobiDB-lite"/>
    </source>
</evidence>
<feature type="transmembrane region" description="Helical" evidence="10">
    <location>
        <begin position="1291"/>
        <end position="1317"/>
    </location>
</feature>
<dbReference type="Pfam" id="PF00209">
    <property type="entry name" value="SNF"/>
    <property type="match status" value="1"/>
</dbReference>
<feature type="compositionally biased region" description="Polar residues" evidence="9">
    <location>
        <begin position="665"/>
        <end position="700"/>
    </location>
</feature>
<evidence type="ECO:0000256" key="10">
    <source>
        <dbReference type="SAM" id="Phobius"/>
    </source>
</evidence>
<evidence type="ECO:0000256" key="6">
    <source>
        <dbReference type="ARBA" id="ARBA00022989"/>
    </source>
</evidence>
<accession>A0AAV2QGY8</accession>
<feature type="region of interest" description="Disordered" evidence="9">
    <location>
        <begin position="527"/>
        <end position="567"/>
    </location>
</feature>
<dbReference type="PRINTS" id="PR00176">
    <property type="entry name" value="NANEUSMPORT"/>
</dbReference>
<dbReference type="GO" id="GO:0015179">
    <property type="term" value="F:L-amino acid transmembrane transporter activity"/>
    <property type="evidence" value="ECO:0007669"/>
    <property type="project" value="TreeGrafter"/>
</dbReference>
<keyword evidence="3" id="KW-0813">Transport</keyword>
<dbReference type="SUPFAM" id="SSF161070">
    <property type="entry name" value="SNF-like"/>
    <property type="match status" value="1"/>
</dbReference>
<protein>
    <submittedName>
        <fullName evidence="11">Uncharacterized protein</fullName>
    </submittedName>
</protein>
<feature type="transmembrane region" description="Helical" evidence="10">
    <location>
        <begin position="1622"/>
        <end position="1643"/>
    </location>
</feature>
<evidence type="ECO:0000256" key="1">
    <source>
        <dbReference type="ARBA" id="ARBA00004141"/>
    </source>
</evidence>
<feature type="transmembrane region" description="Helical" evidence="10">
    <location>
        <begin position="1664"/>
        <end position="1692"/>
    </location>
</feature>
<sequence length="1695" mass="183149">MAHAKAQAAAGPPDDKWNTDLLQQTSDEEEQRPQDVVDSLFSFIYDEENKHDDGLSDTEDSVEVPHNGGTQQPQDMVDSLFSFIYDEDLYDDGFSDPDDSVEVPHNDSWPQDKEEEHIYQNLSELDTNRKDGTPVYDEEPQCKKPRFSCLDTGVLGQSVDSGVLSNISCEPLCPSSPNNKTSHGKDSQNDLQEVVKVGNGTSIVRVASVCGTGSNGGSDNSGGGGGDGGGVRVTTTSNVYVNPHAAPLTTTSIYLHADPVISMDTHIGTPDNIDMFSPVDSANTFNNNGDLPLCPPTVGSPSLTITINQNTHVTALPENKAGPFVDQEVGCKTDSAVVQEIGCRKESVVVQEVGCKMDPVVAQLEEFNAKFPSFEECIDDVDDDIAEPETGLSGVNSLGQCNRDQPILDIVAIQCEFVDEIDLDKENRSEHNDILENTSASKTKSSEIGCSGIKPCKSDSEREVSGEVIVSPRKGDMEEEEAVSWQFVPCVVSDRYNQRQRRPASGPQAAGDNGSQLVVAPVQVVPDIDSSNGQQRNDTGPATSGRDVFDGFDAVDNNEATSGSSADAIKRAESQESEYNATLDGSLSVKDLVRDSSSLVQAFNARFPSDPTRVTHNPIYKSCDTISPLEPVFTSCDVITLDTYDPKRSTESNTDDDIIADPTLSRDNYASPMSLSPNSGDTGGAYSSVSSTDGRVSASSTEHDSLTDNSRVSSLAFNDDGRSLSPYSSDDGIISGGATSPEPPRGCTSPPCERGASCSAPPSEHGANSTCCETPCTESVCDDCLSCSCDEGISDDDYEDDTSGDGLGAAVSRAVRRSMRRMKRLRLSGRRRSSRRGHRSSPDQERPTSGVSQETEVRRELPPAPEVGLATVRSPATASIMVTSLMAALAPSSSLEAPISPRETLTTPQDINTTNRSQESSNVRSGRSGRRRRSHQRSSRNRGGAHQDPSTANPLGTGPGDPSNGPLSLDSYYSGSSGPLSTSTPMHTSLPSSPIPPASPTRLSEDEGPWAADGSFIPRSLLNTSVAPSSSSSSSSTSPTTTTTSNTGQPPPSTVSQASLLPTSQQLSTGRQNNSSEATTGRPNSSQDRDSASPTARGTGSTTTTTGRSGGPRPPTTSSHSRDRRRHRRRDDGSSQANDRNNNTQAAAPTTTTGGDNTTNSDTTSPPTTTTTNTTTRTAPRPPPNRSNRRNMSNGGLGHVTLESERAHVQGGTWDHSHSALMASLAVTVTTFNISRFAILGAHFGWCFIVQWVLVSIVLGLPLMTFHVTVGKYLGAGVIDMWRISPIFQGVGFSVVIAQALLGVYCCVPTAWLFVYFRDSFITHNNRFRWADCQLVDCTAANASKETLVIEGVPSYFNTKVLQRNETNDWMQELGSLKFDLAFNIALIWIITLIALSKGNQSYGKVCYIVFLLPLLCYLVVCVYLTSWTDDLYINKTNSSFMDPMCWMSASREVFLVWGLHGAVLQQMAAHNRKNHSLYRDTTVLTIITMLVLILAAVMGSSCLAGIIDFDLYPKPSSFENTETAQFLSKTNQAFHPGFGSDINQIERKIYPVPEYSAIPTYSVAYDNFYTGIRIRPLKTREQDLMGDRREPGVSGYQSIRVATELFPALLAINTARQISPFWSSLFYLSLLLFGIAQQLAVWRTVVEAVIRINHERLQPWETFITFLCCLFGFSAALPMATGAGIHILYFWTML</sequence>
<feature type="compositionally biased region" description="Polar residues" evidence="9">
    <location>
        <begin position="707"/>
        <end position="716"/>
    </location>
</feature>
<evidence type="ECO:0000256" key="8">
    <source>
        <dbReference type="PIRSR" id="PIRSR600175-1"/>
    </source>
</evidence>
<dbReference type="GO" id="GO:0046872">
    <property type="term" value="F:metal ion binding"/>
    <property type="evidence" value="ECO:0007669"/>
    <property type="project" value="UniProtKB-KW"/>
</dbReference>
<dbReference type="Proteomes" id="UP001497623">
    <property type="component" value="Unassembled WGS sequence"/>
</dbReference>
<dbReference type="EMBL" id="CAXKWB010006387">
    <property type="protein sequence ID" value="CAL4082591.1"/>
    <property type="molecule type" value="Genomic_DNA"/>
</dbReference>
<feature type="compositionally biased region" description="Low complexity" evidence="9">
    <location>
        <begin position="1092"/>
        <end position="1107"/>
    </location>
</feature>
<proteinExistence type="inferred from homology"/>
<feature type="compositionally biased region" description="Low complexity" evidence="9">
    <location>
        <begin position="1"/>
        <end position="10"/>
    </location>
</feature>
<feature type="transmembrane region" description="Helical" evidence="10">
    <location>
        <begin position="1381"/>
        <end position="1399"/>
    </location>
</feature>
<feature type="compositionally biased region" description="Polar residues" evidence="9">
    <location>
        <begin position="903"/>
        <end position="919"/>
    </location>
</feature>
<evidence type="ECO:0000256" key="3">
    <source>
        <dbReference type="ARBA" id="ARBA00022448"/>
    </source>
</evidence>
<feature type="transmembrane region" description="Helical" evidence="10">
    <location>
        <begin position="1243"/>
        <end position="1270"/>
    </location>
</feature>
<evidence type="ECO:0000313" key="11">
    <source>
        <dbReference type="EMBL" id="CAL4082591.1"/>
    </source>
</evidence>
<keyword evidence="8" id="KW-0479">Metal-binding</keyword>
<comment type="caution">
    <text evidence="11">The sequence shown here is derived from an EMBL/GenBank/DDBJ whole genome shotgun (WGS) entry which is preliminary data.</text>
</comment>
<keyword evidence="12" id="KW-1185">Reference proteome</keyword>
<dbReference type="PANTHER" id="PTHR11616:SF323">
    <property type="entry name" value="SODIUM-DEPENDENT TRANSPORTER BEDRAGGLED"/>
    <property type="match status" value="1"/>
</dbReference>
<evidence type="ECO:0000256" key="5">
    <source>
        <dbReference type="ARBA" id="ARBA00022847"/>
    </source>
</evidence>
<feature type="compositionally biased region" description="Low complexity" evidence="9">
    <location>
        <begin position="1140"/>
        <end position="1179"/>
    </location>
</feature>